<accession>F4LNH0</accession>
<feature type="transmembrane region" description="Helical" evidence="1">
    <location>
        <begin position="332"/>
        <end position="358"/>
    </location>
</feature>
<feature type="transmembrane region" description="Helical" evidence="1">
    <location>
        <begin position="291"/>
        <end position="312"/>
    </location>
</feature>
<evidence type="ECO:0000313" key="3">
    <source>
        <dbReference type="Proteomes" id="UP000006546"/>
    </source>
</evidence>
<feature type="transmembrane region" description="Helical" evidence="1">
    <location>
        <begin position="77"/>
        <end position="95"/>
    </location>
</feature>
<keyword evidence="1" id="KW-0472">Membrane</keyword>
<feature type="transmembrane region" description="Helical" evidence="1">
    <location>
        <begin position="12"/>
        <end position="33"/>
    </location>
</feature>
<feature type="transmembrane region" description="Helical" evidence="1">
    <location>
        <begin position="173"/>
        <end position="195"/>
    </location>
</feature>
<feature type="transmembrane region" description="Helical" evidence="1">
    <location>
        <begin position="461"/>
        <end position="483"/>
    </location>
</feature>
<dbReference type="EMBL" id="CP002696">
    <property type="protein sequence ID" value="AEE17928.1"/>
    <property type="molecule type" value="Genomic_DNA"/>
</dbReference>
<feature type="transmembrane region" description="Helical" evidence="1">
    <location>
        <begin position="400"/>
        <end position="418"/>
    </location>
</feature>
<organism evidence="2 3">
    <name type="scientific">Treponema brennaborense (strain DSM 12168 / CIP 105900 / DD5/3)</name>
    <dbReference type="NCBI Taxonomy" id="906968"/>
    <lineage>
        <taxon>Bacteria</taxon>
        <taxon>Pseudomonadati</taxon>
        <taxon>Spirochaetota</taxon>
        <taxon>Spirochaetia</taxon>
        <taxon>Spirochaetales</taxon>
        <taxon>Treponemataceae</taxon>
        <taxon>Treponema</taxon>
    </lineage>
</organism>
<evidence type="ECO:0000313" key="2">
    <source>
        <dbReference type="EMBL" id="AEE17928.1"/>
    </source>
</evidence>
<evidence type="ECO:0000256" key="1">
    <source>
        <dbReference type="SAM" id="Phobius"/>
    </source>
</evidence>
<feature type="transmembrane region" description="Helical" evidence="1">
    <location>
        <begin position="258"/>
        <end position="279"/>
    </location>
</feature>
<feature type="transmembrane region" description="Helical" evidence="1">
    <location>
        <begin position="39"/>
        <end position="65"/>
    </location>
</feature>
<feature type="transmembrane region" description="Helical" evidence="1">
    <location>
        <begin position="430"/>
        <end position="449"/>
    </location>
</feature>
<dbReference type="AlphaFoldDB" id="F4LNH0"/>
<name>F4LNH0_TREBD</name>
<dbReference type="OrthoDB" id="9805989at2"/>
<keyword evidence="1" id="KW-0812">Transmembrane</keyword>
<keyword evidence="3" id="KW-1185">Reference proteome</keyword>
<feature type="transmembrane region" description="Helical" evidence="1">
    <location>
        <begin position="374"/>
        <end position="394"/>
    </location>
</feature>
<sequence>MNLLVKFRETLYSVVPIMVIVLILGCTVAPLGGVLIARFVIGGVLLIVGLTVFLLGVDLGILPIGEAAGSALVKKRSLPLLLSVAFVTGFLVTAAEPDVQVLAGQIQSVSPAVHKFALVMMISAGIGLFVMIGLLRTVLALPLNVVLCISYAIVFICAYFTPPEFLAVAFDSGGATTGPMTVPFIMALGVGVAAVRARDNDSFGLIGIVSVGPIFAVLLFGIYTGPSGAENAAAAASAEEVEGLGIFLRLLPEVFKEVTYALLPLIALFAVFQLTLIKMPPYRFAKIIKGLIYSFIGLIIFLVGVKGGFMLAGSSLGRILGGYVAAEANGALYEALIIGVGVVLGAVVVCAEPAVWVLTDQVETVSGGTVKRRFLLVALSAGVAVSVGLSMVRILAGFSIWWYLIPGYALALAMSFFCPKLFTAIAFDSGGVASGPMTSTFVLSFTLGISSACGGNPVTDAFGVIALVALTPLIAIQTVGLLYRNSLRKIGGAA</sequence>
<feature type="transmembrane region" description="Helical" evidence="1">
    <location>
        <begin position="141"/>
        <end position="161"/>
    </location>
</feature>
<dbReference type="Proteomes" id="UP000006546">
    <property type="component" value="Chromosome"/>
</dbReference>
<dbReference type="PROSITE" id="PS51257">
    <property type="entry name" value="PROKAR_LIPOPROTEIN"/>
    <property type="match status" value="1"/>
</dbReference>
<dbReference type="Pfam" id="PF07556">
    <property type="entry name" value="DUF1538"/>
    <property type="match status" value="2"/>
</dbReference>
<feature type="transmembrane region" description="Helical" evidence="1">
    <location>
        <begin position="115"/>
        <end position="134"/>
    </location>
</feature>
<dbReference type="STRING" id="906968.Trebr_2522"/>
<dbReference type="RefSeq" id="WP_013759629.1">
    <property type="nucleotide sequence ID" value="NC_015500.1"/>
</dbReference>
<keyword evidence="1" id="KW-1133">Transmembrane helix</keyword>
<evidence type="ECO:0008006" key="4">
    <source>
        <dbReference type="Google" id="ProtNLM"/>
    </source>
</evidence>
<dbReference type="HOGENOM" id="CLU_026769_2_0_12"/>
<dbReference type="InterPro" id="IPR011435">
    <property type="entry name" value="UmpAB"/>
</dbReference>
<gene>
    <name evidence="2" type="ordered locus">Trebr_2522</name>
</gene>
<dbReference type="KEGG" id="tbe:Trebr_2522"/>
<proteinExistence type="predicted"/>
<feature type="transmembrane region" description="Helical" evidence="1">
    <location>
        <begin position="202"/>
        <end position="223"/>
    </location>
</feature>
<reference evidence="3" key="1">
    <citation type="submission" date="2011-04" db="EMBL/GenBank/DDBJ databases">
        <title>The complete genome of Treponema brennaborense DSM 12168.</title>
        <authorList>
            <person name="Lucas S."/>
            <person name="Han J."/>
            <person name="Lapidus A."/>
            <person name="Bruce D."/>
            <person name="Goodwin L."/>
            <person name="Pitluck S."/>
            <person name="Peters L."/>
            <person name="Kyrpides N."/>
            <person name="Mavromatis K."/>
            <person name="Ivanova N."/>
            <person name="Mikhailova N."/>
            <person name="Pagani I."/>
            <person name="Teshima H."/>
            <person name="Detter J.C."/>
            <person name="Tapia R."/>
            <person name="Han C."/>
            <person name="Land M."/>
            <person name="Hauser L."/>
            <person name="Markowitz V."/>
            <person name="Cheng J.-F."/>
            <person name="Hugenholtz P."/>
            <person name="Woyke T."/>
            <person name="Wu D."/>
            <person name="Gronow S."/>
            <person name="Wellnitz S."/>
            <person name="Brambilla E."/>
            <person name="Klenk H.-P."/>
            <person name="Eisen J.A."/>
        </authorList>
    </citation>
    <scope>NUCLEOTIDE SEQUENCE [LARGE SCALE GENOMIC DNA]</scope>
    <source>
        <strain evidence="3">DSM 12168 / CIP 105900 / DD5/3</strain>
    </source>
</reference>
<dbReference type="eggNOG" id="COG0589">
    <property type="taxonomic scope" value="Bacteria"/>
</dbReference>
<protein>
    <recommendedName>
        <fullName evidence="4">DUF1538 domain-containing protein</fullName>
    </recommendedName>
</protein>